<evidence type="ECO:0000313" key="2">
    <source>
        <dbReference type="Proteomes" id="UP000515243"/>
    </source>
</evidence>
<sequence length="190" mass="22450">MINNSYFSEYINKLNNLTGDQIEDTNLLDVFCEYISSNPNFKYNGTYLTDSVTVFKEKLNIYNQKKDLITQFKNKISINYDSLEGWYIIFDNLYVLTPTFEIKLLLNFDKYDYFNNLIDQFNLFKLDSDYISIRYVKVNVNSDSLEIESEYFENQKIKSNNSYKEIELFSMVKKALAPKNNSELGENDGE</sequence>
<dbReference type="RefSeq" id="WP_003427132.1">
    <property type="nucleotide sequence ID" value="NZ_AP019716.1"/>
</dbReference>
<evidence type="ECO:0000313" key="1">
    <source>
        <dbReference type="EMBL" id="QMW91144.1"/>
    </source>
</evidence>
<dbReference type="AlphaFoldDB" id="A0AAP9REG1"/>
<reference evidence="1 2" key="1">
    <citation type="submission" date="2019-05" db="EMBL/GenBank/DDBJ databases">
        <authorList>
            <person name="Schori C."/>
            <person name="Ahrens C."/>
        </authorList>
    </citation>
    <scope>NUCLEOTIDE SEQUENCE [LARGE SCALE GENOMIC DNA]</scope>
    <source>
        <strain evidence="1 2">DSM 10702</strain>
    </source>
</reference>
<name>A0AAP9REG1_CLOBU</name>
<dbReference type="KEGG" id="cbut:ATN24_10615"/>
<gene>
    <name evidence="1" type="ORF">FF104_09280</name>
</gene>
<dbReference type="Proteomes" id="UP000515243">
    <property type="component" value="Chromosome 1"/>
</dbReference>
<organism evidence="1 2">
    <name type="scientific">Clostridium butyricum</name>
    <dbReference type="NCBI Taxonomy" id="1492"/>
    <lineage>
        <taxon>Bacteria</taxon>
        <taxon>Bacillati</taxon>
        <taxon>Bacillota</taxon>
        <taxon>Clostridia</taxon>
        <taxon>Eubacteriales</taxon>
        <taxon>Clostridiaceae</taxon>
        <taxon>Clostridium</taxon>
    </lineage>
</organism>
<proteinExistence type="predicted"/>
<protein>
    <submittedName>
        <fullName evidence="1">Uncharacterized protein</fullName>
    </submittedName>
</protein>
<dbReference type="EMBL" id="CP040626">
    <property type="protein sequence ID" value="QMW91144.1"/>
    <property type="molecule type" value="Genomic_DNA"/>
</dbReference>
<dbReference type="GeneID" id="92944357"/>
<accession>A0AAP9REG1</accession>